<dbReference type="Pfam" id="PF08865">
    <property type="entry name" value="DUF1830"/>
    <property type="match status" value="1"/>
</dbReference>
<comment type="caution">
    <text evidence="1">The sequence shown here is derived from an EMBL/GenBank/DDBJ whole genome shotgun (WGS) entry which is preliminary data.</text>
</comment>
<dbReference type="InterPro" id="IPR014964">
    <property type="entry name" value="DUF1830"/>
</dbReference>
<keyword evidence="2" id="KW-1185">Reference proteome</keyword>
<reference evidence="1" key="1">
    <citation type="submission" date="2020-10" db="EMBL/GenBank/DDBJ databases">
        <authorList>
            <person name="Castelo-Branco R."/>
            <person name="Eusebio N."/>
            <person name="Adriana R."/>
            <person name="Vieira A."/>
            <person name="Brugerolle De Fraissinette N."/>
            <person name="Rezende De Castro R."/>
            <person name="Schneider M.P."/>
            <person name="Vasconcelos V."/>
            <person name="Leao P.N."/>
        </authorList>
    </citation>
    <scope>NUCLEOTIDE SEQUENCE</scope>
    <source>
        <strain evidence="1">LEGE 07310</strain>
    </source>
</reference>
<dbReference type="Proteomes" id="UP000636505">
    <property type="component" value="Unassembled WGS sequence"/>
</dbReference>
<dbReference type="EMBL" id="JADEXG010000034">
    <property type="protein sequence ID" value="MBE9078516.1"/>
    <property type="molecule type" value="Genomic_DNA"/>
</dbReference>
<proteinExistence type="predicted"/>
<protein>
    <submittedName>
        <fullName evidence="1">DUF1830 domain-containing protein</fullName>
    </submittedName>
</protein>
<evidence type="ECO:0000313" key="2">
    <source>
        <dbReference type="Proteomes" id="UP000636505"/>
    </source>
</evidence>
<organism evidence="1 2">
    <name type="scientific">Vasconcelosia minhoensis LEGE 07310</name>
    <dbReference type="NCBI Taxonomy" id="915328"/>
    <lineage>
        <taxon>Bacteria</taxon>
        <taxon>Bacillati</taxon>
        <taxon>Cyanobacteriota</taxon>
        <taxon>Cyanophyceae</taxon>
        <taxon>Nodosilineales</taxon>
        <taxon>Cymatolegaceae</taxon>
        <taxon>Vasconcelosia</taxon>
        <taxon>Vasconcelosia minhoensis</taxon>
    </lineage>
</organism>
<gene>
    <name evidence="1" type="ORF">IQ241_14630</name>
</gene>
<sequence length="94" mass="10639">MVQLNRAIERAGFFDSERILCFYVNTTGRTQIIRVTLNAGFYWEKVEFPLQKIFFEASEAASLEVHVGRQGEKTLIDLIPCQQLRISQGSGVAS</sequence>
<evidence type="ECO:0000313" key="1">
    <source>
        <dbReference type="EMBL" id="MBE9078516.1"/>
    </source>
</evidence>
<dbReference type="RefSeq" id="WP_193908437.1">
    <property type="nucleotide sequence ID" value="NZ_JADEXG010000034.1"/>
</dbReference>
<name>A0A8J7DMC8_9CYAN</name>
<dbReference type="AlphaFoldDB" id="A0A8J7DMC8"/>
<accession>A0A8J7DMC8</accession>